<keyword evidence="3" id="KW-1185">Reference proteome</keyword>
<feature type="region of interest" description="Disordered" evidence="1">
    <location>
        <begin position="60"/>
        <end position="79"/>
    </location>
</feature>
<name>A0A250L069_9GAMM</name>
<reference evidence="2 3" key="1">
    <citation type="submission" date="2016-12" db="EMBL/GenBank/DDBJ databases">
        <title>Genome sequencing of Methylocaldum marinum.</title>
        <authorList>
            <person name="Takeuchi M."/>
            <person name="Kamagata Y."/>
            <person name="Hiraoka S."/>
            <person name="Oshima K."/>
            <person name="Hattori M."/>
            <person name="Iwasaki W."/>
        </authorList>
    </citation>
    <scope>NUCLEOTIDE SEQUENCE [LARGE SCALE GENOMIC DNA]</scope>
    <source>
        <strain evidence="2 3">S8</strain>
    </source>
</reference>
<proteinExistence type="predicted"/>
<dbReference type="KEGG" id="mmai:sS8_5361"/>
<dbReference type="Proteomes" id="UP000266313">
    <property type="component" value="Chromosome"/>
</dbReference>
<dbReference type="EMBL" id="AP017928">
    <property type="protein sequence ID" value="BBA37280.1"/>
    <property type="molecule type" value="Genomic_DNA"/>
</dbReference>
<gene>
    <name evidence="2" type="ORF">sS8_5361</name>
</gene>
<evidence type="ECO:0000256" key="1">
    <source>
        <dbReference type="SAM" id="MobiDB-lite"/>
    </source>
</evidence>
<sequence length="79" mass="8296">MPLPAEGGLREYANSTHDHKPNNESAIDGHAALCPSYVTAIMASDRLRVSVGSYADVTGASQPAANDASTPTAITWQRL</sequence>
<evidence type="ECO:0000313" key="2">
    <source>
        <dbReference type="EMBL" id="BBA37280.1"/>
    </source>
</evidence>
<protein>
    <submittedName>
        <fullName evidence="2">Uncharacterized protein</fullName>
    </submittedName>
</protein>
<feature type="region of interest" description="Disordered" evidence="1">
    <location>
        <begin position="1"/>
        <end position="27"/>
    </location>
</feature>
<dbReference type="AlphaFoldDB" id="A0A250L069"/>
<organism evidence="2 3">
    <name type="scientific">Methylocaldum marinum</name>
    <dbReference type="NCBI Taxonomy" id="1432792"/>
    <lineage>
        <taxon>Bacteria</taxon>
        <taxon>Pseudomonadati</taxon>
        <taxon>Pseudomonadota</taxon>
        <taxon>Gammaproteobacteria</taxon>
        <taxon>Methylococcales</taxon>
        <taxon>Methylococcaceae</taxon>
        <taxon>Methylocaldum</taxon>
    </lineage>
</organism>
<accession>A0A250L069</accession>
<evidence type="ECO:0000313" key="3">
    <source>
        <dbReference type="Proteomes" id="UP000266313"/>
    </source>
</evidence>